<dbReference type="PANTHER" id="PTHR30572">
    <property type="entry name" value="MEMBRANE COMPONENT OF TRANSPORTER-RELATED"/>
    <property type="match status" value="1"/>
</dbReference>
<dbReference type="InterPro" id="IPR025857">
    <property type="entry name" value="MacB_PCD"/>
</dbReference>
<evidence type="ECO:0000256" key="5">
    <source>
        <dbReference type="ARBA" id="ARBA00023136"/>
    </source>
</evidence>
<feature type="transmembrane region" description="Helical" evidence="6">
    <location>
        <begin position="285"/>
        <end position="307"/>
    </location>
</feature>
<dbReference type="GO" id="GO:0005886">
    <property type="term" value="C:plasma membrane"/>
    <property type="evidence" value="ECO:0007669"/>
    <property type="project" value="UniProtKB-SubCell"/>
</dbReference>
<evidence type="ECO:0000256" key="3">
    <source>
        <dbReference type="ARBA" id="ARBA00022692"/>
    </source>
</evidence>
<feature type="transmembrane region" description="Helical" evidence="6">
    <location>
        <begin position="378"/>
        <end position="401"/>
    </location>
</feature>
<dbReference type="AlphaFoldDB" id="A0A4R7D5U9"/>
<evidence type="ECO:0000256" key="6">
    <source>
        <dbReference type="SAM" id="Phobius"/>
    </source>
</evidence>
<reference evidence="8 9" key="1">
    <citation type="submission" date="2019-03" db="EMBL/GenBank/DDBJ databases">
        <title>Genomic Encyclopedia of Type Strains, Phase III (KMG-III): the genomes of soil and plant-associated and newly described type strains.</title>
        <authorList>
            <person name="Whitman W."/>
        </authorList>
    </citation>
    <scope>NUCLEOTIDE SEQUENCE [LARGE SCALE GENOMIC DNA]</scope>
    <source>
        <strain evidence="8 9">CGMCC 1.12801</strain>
    </source>
</reference>
<feature type="domain" description="G-protein coupled receptors family 3 profile" evidence="7">
    <location>
        <begin position="278"/>
        <end position="398"/>
    </location>
</feature>
<keyword evidence="5 6" id="KW-0472">Membrane</keyword>
<dbReference type="RefSeq" id="WP_133639235.1">
    <property type="nucleotide sequence ID" value="NZ_SNZV01000002.1"/>
</dbReference>
<evidence type="ECO:0000313" key="8">
    <source>
        <dbReference type="EMBL" id="TDS15947.1"/>
    </source>
</evidence>
<comment type="caution">
    <text evidence="8">The sequence shown here is derived from an EMBL/GenBank/DDBJ whole genome shotgun (WGS) entry which is preliminary data.</text>
</comment>
<sequence length="803" mass="89261">MNFNFLIFLKIAWRNIRRNKAHSILNIAGLVGSMVFVLLIAAYIWQAYQVNSNVRHKQQQYMLQSKYKQPGIGMELTTVGALPKMLKEQYPSLVADYYRLDGLTCIVSNGTAVYEENVSLGDPSLLKMFGFQLLAGDAHTALSSPTNVVIKEEVALKYFGKTDVIGRQLSLRNFAGDIQNFQITAVVKSVGQNSVMELMPSMQTGIFLPISSEKYFGRDIDSWNNLWIVGFLELQKGISPDQLTIPIQNLLKQHANEQVFTNLQPDLKPLTTYYLDDNKGAVRKFIAILGYIALFLILMATINFINLSISQSFNRLKEIGVRKIMGSSKSRLILQFMTEYCVIVTIAALLALAVYPLLLPVFSAVMMKHLPALTELPLSFYISFASGTLALGFAAGIYPAVKLSTTAVTNAVKSQLSDLGGKSMIRRTLLFLQFAVALIVLISAVIITQQVDVFIAGNLGYNKNYLLTAQVPRDWTEKGLNKMELVQQELKQLPQVEEVSLSYGVPSSFSDGVQIIRNPGNSKQTDALLITSDSFYAATYQIPVLAGQFFGAPGDPSMASKLVINRKAALDLGYAYPEDAIGQRISLFDDRFSGTVAGVTENFYANSMHAASPAVVWFPVKASSQYRFLSIRLKAGSLSAAVAAIEHTWHKLLPNAPFNYTFMDDTLQKIYSSEVQLKRAAQTATGISIIIVVLGVVGLTSLSINLRLKEVGIRKVLGANMRNIIMLFSREFYILFFVALCISCPISYYLMDRWLMNYVLKTPLDLKMFLLPVAALSMVLFLFITIVVIRANRTNPIKNLRDE</sequence>
<evidence type="ECO:0000256" key="4">
    <source>
        <dbReference type="ARBA" id="ARBA00022989"/>
    </source>
</evidence>
<evidence type="ECO:0000313" key="9">
    <source>
        <dbReference type="Proteomes" id="UP000294752"/>
    </source>
</evidence>
<dbReference type="Proteomes" id="UP000294752">
    <property type="component" value="Unassembled WGS sequence"/>
</dbReference>
<accession>A0A4R7D5U9</accession>
<dbReference type="PANTHER" id="PTHR30572:SF18">
    <property type="entry name" value="ABC-TYPE MACROLIDE FAMILY EXPORT SYSTEM PERMEASE COMPONENT 2"/>
    <property type="match status" value="1"/>
</dbReference>
<dbReference type="EMBL" id="SNZV01000002">
    <property type="protein sequence ID" value="TDS15947.1"/>
    <property type="molecule type" value="Genomic_DNA"/>
</dbReference>
<dbReference type="InterPro" id="IPR017978">
    <property type="entry name" value="GPCR_3_C"/>
</dbReference>
<dbReference type="InterPro" id="IPR003838">
    <property type="entry name" value="ABC3_permease_C"/>
</dbReference>
<dbReference type="PROSITE" id="PS50259">
    <property type="entry name" value="G_PROTEIN_RECEP_F3_4"/>
    <property type="match status" value="1"/>
</dbReference>
<feature type="transmembrane region" description="Helical" evidence="6">
    <location>
        <begin position="686"/>
        <end position="706"/>
    </location>
</feature>
<dbReference type="OrthoDB" id="1451596at2"/>
<dbReference type="Pfam" id="PF02687">
    <property type="entry name" value="FtsX"/>
    <property type="match status" value="2"/>
</dbReference>
<dbReference type="GO" id="GO:0022857">
    <property type="term" value="F:transmembrane transporter activity"/>
    <property type="evidence" value="ECO:0007669"/>
    <property type="project" value="TreeGrafter"/>
</dbReference>
<evidence type="ECO:0000259" key="7">
    <source>
        <dbReference type="PROSITE" id="PS50259"/>
    </source>
</evidence>
<name>A0A4R7D5U9_9SPHI</name>
<feature type="transmembrane region" description="Helical" evidence="6">
    <location>
        <begin position="332"/>
        <end position="358"/>
    </location>
</feature>
<organism evidence="8 9">
    <name type="scientific">Sphingobacterium paludis</name>
    <dbReference type="NCBI Taxonomy" id="1476465"/>
    <lineage>
        <taxon>Bacteria</taxon>
        <taxon>Pseudomonadati</taxon>
        <taxon>Bacteroidota</taxon>
        <taxon>Sphingobacteriia</taxon>
        <taxon>Sphingobacteriales</taxon>
        <taxon>Sphingobacteriaceae</taxon>
        <taxon>Sphingobacterium</taxon>
    </lineage>
</organism>
<comment type="subcellular location">
    <subcellularLocation>
        <location evidence="1">Cell membrane</location>
        <topology evidence="1">Multi-pass membrane protein</topology>
    </subcellularLocation>
</comment>
<feature type="transmembrane region" description="Helical" evidence="6">
    <location>
        <begin position="429"/>
        <end position="447"/>
    </location>
</feature>
<protein>
    <submittedName>
        <fullName evidence="8">MacB-like protein</fullName>
    </submittedName>
</protein>
<feature type="transmembrane region" description="Helical" evidence="6">
    <location>
        <begin position="727"/>
        <end position="749"/>
    </location>
</feature>
<dbReference type="Pfam" id="PF12704">
    <property type="entry name" value="MacB_PCD"/>
    <property type="match status" value="2"/>
</dbReference>
<evidence type="ECO:0000256" key="2">
    <source>
        <dbReference type="ARBA" id="ARBA00022475"/>
    </source>
</evidence>
<keyword evidence="2" id="KW-1003">Cell membrane</keyword>
<feature type="transmembrane region" description="Helical" evidence="6">
    <location>
        <begin position="769"/>
        <end position="791"/>
    </location>
</feature>
<keyword evidence="3 6" id="KW-0812">Transmembrane</keyword>
<evidence type="ECO:0000256" key="1">
    <source>
        <dbReference type="ARBA" id="ARBA00004651"/>
    </source>
</evidence>
<proteinExistence type="predicted"/>
<feature type="transmembrane region" description="Helical" evidence="6">
    <location>
        <begin position="24"/>
        <end position="45"/>
    </location>
</feature>
<gene>
    <name evidence="8" type="ORF">B0I21_102264</name>
</gene>
<dbReference type="GO" id="GO:0004930">
    <property type="term" value="F:G protein-coupled receptor activity"/>
    <property type="evidence" value="ECO:0007669"/>
    <property type="project" value="InterPro"/>
</dbReference>
<dbReference type="InterPro" id="IPR050250">
    <property type="entry name" value="Macrolide_Exporter_MacB"/>
</dbReference>
<keyword evidence="9" id="KW-1185">Reference proteome</keyword>
<keyword evidence="4 6" id="KW-1133">Transmembrane helix</keyword>